<organism evidence="2 3">
    <name type="scientific">Ditylenchus destructor</name>
    <dbReference type="NCBI Taxonomy" id="166010"/>
    <lineage>
        <taxon>Eukaryota</taxon>
        <taxon>Metazoa</taxon>
        <taxon>Ecdysozoa</taxon>
        <taxon>Nematoda</taxon>
        <taxon>Chromadorea</taxon>
        <taxon>Rhabditida</taxon>
        <taxon>Tylenchina</taxon>
        <taxon>Tylenchomorpha</taxon>
        <taxon>Sphaerularioidea</taxon>
        <taxon>Anguinidae</taxon>
        <taxon>Anguininae</taxon>
        <taxon>Ditylenchus</taxon>
    </lineage>
</organism>
<dbReference type="EMBL" id="JAKKPZ010000001">
    <property type="protein sequence ID" value="KAI1727887.1"/>
    <property type="molecule type" value="Genomic_DNA"/>
</dbReference>
<proteinExistence type="predicted"/>
<dbReference type="Proteomes" id="UP001201812">
    <property type="component" value="Unassembled WGS sequence"/>
</dbReference>
<reference evidence="2" key="1">
    <citation type="submission" date="2022-01" db="EMBL/GenBank/DDBJ databases">
        <title>Genome Sequence Resource for Two Populations of Ditylenchus destructor, the Migratory Endoparasitic Phytonematode.</title>
        <authorList>
            <person name="Zhang H."/>
            <person name="Lin R."/>
            <person name="Xie B."/>
        </authorList>
    </citation>
    <scope>NUCLEOTIDE SEQUENCE</scope>
    <source>
        <strain evidence="2">BazhouSP</strain>
    </source>
</reference>
<dbReference type="AlphaFoldDB" id="A0AAD4ND21"/>
<evidence type="ECO:0000313" key="2">
    <source>
        <dbReference type="EMBL" id="KAI1727887.1"/>
    </source>
</evidence>
<accession>A0AAD4ND21</accession>
<keyword evidence="1" id="KW-0812">Transmembrane</keyword>
<comment type="caution">
    <text evidence="2">The sequence shown here is derived from an EMBL/GenBank/DDBJ whole genome shotgun (WGS) entry which is preliminary data.</text>
</comment>
<evidence type="ECO:0000256" key="1">
    <source>
        <dbReference type="SAM" id="Phobius"/>
    </source>
</evidence>
<keyword evidence="3" id="KW-1185">Reference proteome</keyword>
<evidence type="ECO:0000313" key="3">
    <source>
        <dbReference type="Proteomes" id="UP001201812"/>
    </source>
</evidence>
<sequence length="557" mass="63747">MISWSTLQNFHILFSIQLIYVIFVLKVLFWLSDPNVEAIPRRGNEPWSLILCKFADLHSYEPRSREWFEQWLRGDDEDSIESYFAQVSNGIYTISGSNLHGWFTLSHTQNDVLRLANSDPKLVIGSDSSFDYFDKIKELCVQVALENGALLHRQKITVINAGTTAVYGKKHGVLLTPHLMFPSVLTHEMVHSFFIGHSYSDRKIRVFPYALSGEYDDRYDLMSTANAYMHRSKYGMSGPGLNGAHLDFLGWLPLDRLLYFGRDGRQNYTLRLSSLSVPHNSTRGWLLVMIPYDRNDPHNYYTVELRTPHRFDLGITQASVLIHRVQKVGESYYSVLLSQAHDFYELTENTEWVKFLEANTAGHFQLLRVTVRRIYAHDADIHISSTFDPNECHLGETTHSVVALDPRSDVSHVCLSNADRNGVSGDTNDTSLIDRVVPTDVDLQRQFARKNFYNLQSTIGANACRTGHIWRALDAYDYVCVTPKRQEIVMNETNKQEERIGLNGTGCSEPFLPRRAFPSDDICVTPSEKFRTFRENIQSSHQLLHFAFFNGVDTVGP</sequence>
<name>A0AAD4ND21_9BILA</name>
<keyword evidence="1" id="KW-0472">Membrane</keyword>
<keyword evidence="1" id="KW-1133">Transmembrane helix</keyword>
<gene>
    <name evidence="2" type="ORF">DdX_00025</name>
</gene>
<feature type="transmembrane region" description="Helical" evidence="1">
    <location>
        <begin position="12"/>
        <end position="31"/>
    </location>
</feature>
<protein>
    <submittedName>
        <fullName evidence="2">Uncharacterized protein</fullName>
    </submittedName>
</protein>